<sequence length="204" mass="22071">MPYALRGVLAGRQALACAGAIPNAISVPRRAPPLLLVYARAQQCQPAMFFRGRTRWGAVPSVAVLVVVSFGVCVAKPFNIDDALVCLDRLSGDDTTKASVAQQVRALIKETGDGRLDNVHYTIYSQGTYDDITHHVNILMYAVLTGKTWLVELLTHVPGIDVDQVHPGFNFTPLHMAAALSSKPMVDLLKPLHREAPSSSSCLP</sequence>
<keyword evidence="3" id="KW-1185">Reference proteome</keyword>
<dbReference type="InterPro" id="IPR036770">
    <property type="entry name" value="Ankyrin_rpt-contain_sf"/>
</dbReference>
<evidence type="ECO:0000313" key="4">
    <source>
        <dbReference type="Proteomes" id="UP000290189"/>
    </source>
</evidence>
<dbReference type="Gene3D" id="1.25.40.20">
    <property type="entry name" value="Ankyrin repeat-containing domain"/>
    <property type="match status" value="1"/>
</dbReference>
<proteinExistence type="predicted"/>
<dbReference type="Proteomes" id="UP000039324">
    <property type="component" value="Unassembled WGS sequence"/>
</dbReference>
<evidence type="ECO:0000313" key="1">
    <source>
        <dbReference type="EMBL" id="CEO96516.1"/>
    </source>
</evidence>
<dbReference type="AlphaFoldDB" id="A0A0G4IMS5"/>
<dbReference type="EMBL" id="OVEO01000003">
    <property type="protein sequence ID" value="SPQ94575.1"/>
    <property type="molecule type" value="Genomic_DNA"/>
</dbReference>
<dbReference type="Proteomes" id="UP000290189">
    <property type="component" value="Unassembled WGS sequence"/>
</dbReference>
<gene>
    <name evidence="1" type="ORF">PBRA_005125</name>
    <name evidence="2" type="ORF">PLBR_LOCUS1790</name>
</gene>
<protein>
    <submittedName>
        <fullName evidence="1">Uncharacterized protein</fullName>
    </submittedName>
</protein>
<reference evidence="2 4" key="2">
    <citation type="submission" date="2018-03" db="EMBL/GenBank/DDBJ databases">
        <authorList>
            <person name="Fogelqvist J."/>
        </authorList>
    </citation>
    <scope>NUCLEOTIDE SEQUENCE [LARGE SCALE GENOMIC DNA]</scope>
</reference>
<dbReference type="SUPFAM" id="SSF48403">
    <property type="entry name" value="Ankyrin repeat"/>
    <property type="match status" value="1"/>
</dbReference>
<organism evidence="1 3">
    <name type="scientific">Plasmodiophora brassicae</name>
    <name type="common">Clubroot disease agent</name>
    <dbReference type="NCBI Taxonomy" id="37360"/>
    <lineage>
        <taxon>Eukaryota</taxon>
        <taxon>Sar</taxon>
        <taxon>Rhizaria</taxon>
        <taxon>Endomyxa</taxon>
        <taxon>Phytomyxea</taxon>
        <taxon>Plasmodiophorida</taxon>
        <taxon>Plasmodiophoridae</taxon>
        <taxon>Plasmodiophora</taxon>
    </lineage>
</organism>
<keyword evidence="2" id="KW-0496">Mitochondrion</keyword>
<geneLocation type="mitochondrion" evidence="2"/>
<evidence type="ECO:0000313" key="3">
    <source>
        <dbReference type="Proteomes" id="UP000039324"/>
    </source>
</evidence>
<name>A0A0G4IMS5_PLABS</name>
<evidence type="ECO:0000313" key="2">
    <source>
        <dbReference type="EMBL" id="SPQ94575.1"/>
    </source>
</evidence>
<reference evidence="1 3" key="1">
    <citation type="submission" date="2015-02" db="EMBL/GenBank/DDBJ databases">
        <authorList>
            <person name="Chooi Y.-H."/>
        </authorList>
    </citation>
    <scope>NUCLEOTIDE SEQUENCE [LARGE SCALE GENOMIC DNA]</scope>
    <source>
        <strain evidence="1">E3</strain>
    </source>
</reference>
<accession>A0A0G4IMS5</accession>
<dbReference type="EMBL" id="CDSF01000068">
    <property type="protein sequence ID" value="CEO96516.1"/>
    <property type="molecule type" value="Genomic_DNA"/>
</dbReference>